<reference evidence="1" key="1">
    <citation type="submission" date="2022-10" db="EMBL/GenBank/DDBJ databases">
        <title>Culturing micro-colonial fungi from biological soil crusts in the Mojave desert and describing Neophaeococcomyces mojavensis, and introducing the new genera and species Taxawa tesnikishii.</title>
        <authorList>
            <person name="Kurbessoian T."/>
            <person name="Stajich J.E."/>
        </authorList>
    </citation>
    <scope>NUCLEOTIDE SEQUENCE</scope>
    <source>
        <strain evidence="1">JES_112</strain>
    </source>
</reference>
<gene>
    <name evidence="1" type="ORF">H2198_010313</name>
</gene>
<sequence>MPGRSHPTVLGCLLDVSGSMHEALEPGRSDDGATERLHAVLCAALKVAQAEHRRDHNTLMFVGVFGLDRDAKCIDLCSVVNALLDSHEDLQTGHDLLIALANQNNLAHITEYIRTKLTDHQARIRHPDRVEEFVHAVPPPEQIRGLRNTTSVLSSSGGVLLGSVFLGPMGFVAGLVAGSYAGKLGADAVEDSAVEYSDALQLARRICDEWLLDFSSLVPRPVADVVHLLQRLTLLDILRQYMYGSAPMREALEMSLAAFGEHPKDGQRVLVLVSDGQSTDGDPLPLAQKLRQKKVTIAAVYLTSDREASRRKLYDRVAEHWNTGQRALFDMATKVAGTTHPIPVLTSMGWEVPSSGECALYTTICSAAALDEFCALLLSARFGSADALLDIVGRVHLDAYVNDKHVRTCNNPSNQRKSKTCYAHAAAAVLHMALSRIVGREGGCPSIKTIRRRILKKFPPREDGQDTEKVLRAATQWYRPLRFRKVDEEGARQAVLHRRPVLTTFHLSRPGWKKFCEHFTTKGTRSLVLERAHMEWYRLPPSDGGHAVVMTGCKPSSLTFLNSWGREWGQKGTFSVQDRTVLELNGESGATPVCFYDVYWLERDLKGVERQAYNARVDRTLRTRIAQYPSILEIEICCRLCRGIAPIANFSGSIRRAVCPLCGKSFVPQPGYLAQALYARAGLSKMA</sequence>
<proteinExistence type="predicted"/>
<dbReference type="Proteomes" id="UP001172386">
    <property type="component" value="Unassembled WGS sequence"/>
</dbReference>
<evidence type="ECO:0000313" key="2">
    <source>
        <dbReference type="Proteomes" id="UP001172386"/>
    </source>
</evidence>
<comment type="caution">
    <text evidence="1">The sequence shown here is derived from an EMBL/GenBank/DDBJ whole genome shotgun (WGS) entry which is preliminary data.</text>
</comment>
<evidence type="ECO:0000313" key="1">
    <source>
        <dbReference type="EMBL" id="KAJ9650378.1"/>
    </source>
</evidence>
<accession>A0ACC2ZS48</accession>
<keyword evidence="2" id="KW-1185">Reference proteome</keyword>
<protein>
    <submittedName>
        <fullName evidence="1">Uncharacterized protein</fullName>
    </submittedName>
</protein>
<name>A0ACC2ZS48_9EURO</name>
<organism evidence="1 2">
    <name type="scientific">Neophaeococcomyces mojaviensis</name>
    <dbReference type="NCBI Taxonomy" id="3383035"/>
    <lineage>
        <taxon>Eukaryota</taxon>
        <taxon>Fungi</taxon>
        <taxon>Dikarya</taxon>
        <taxon>Ascomycota</taxon>
        <taxon>Pezizomycotina</taxon>
        <taxon>Eurotiomycetes</taxon>
        <taxon>Chaetothyriomycetidae</taxon>
        <taxon>Chaetothyriales</taxon>
        <taxon>Chaetothyriales incertae sedis</taxon>
        <taxon>Neophaeococcomyces</taxon>
    </lineage>
</organism>
<dbReference type="EMBL" id="JAPDRQ010000347">
    <property type="protein sequence ID" value="KAJ9650378.1"/>
    <property type="molecule type" value="Genomic_DNA"/>
</dbReference>